<organism evidence="2 3">
    <name type="scientific">Helianthus annuus</name>
    <name type="common">Common sunflower</name>
    <dbReference type="NCBI Taxonomy" id="4232"/>
    <lineage>
        <taxon>Eukaryota</taxon>
        <taxon>Viridiplantae</taxon>
        <taxon>Streptophyta</taxon>
        <taxon>Embryophyta</taxon>
        <taxon>Tracheophyta</taxon>
        <taxon>Spermatophyta</taxon>
        <taxon>Magnoliopsida</taxon>
        <taxon>eudicotyledons</taxon>
        <taxon>Gunneridae</taxon>
        <taxon>Pentapetalae</taxon>
        <taxon>asterids</taxon>
        <taxon>campanulids</taxon>
        <taxon>Asterales</taxon>
        <taxon>Asteraceae</taxon>
        <taxon>Asteroideae</taxon>
        <taxon>Heliantheae alliance</taxon>
        <taxon>Heliantheae</taxon>
        <taxon>Helianthus</taxon>
    </lineage>
</organism>
<keyword evidence="1" id="KW-0472">Membrane</keyword>
<keyword evidence="1" id="KW-0812">Transmembrane</keyword>
<reference evidence="2" key="2">
    <citation type="submission" date="2020-06" db="EMBL/GenBank/DDBJ databases">
        <title>Helianthus annuus Genome sequencing and assembly Release 2.</title>
        <authorList>
            <person name="Gouzy J."/>
            <person name="Langlade N."/>
            <person name="Munos S."/>
        </authorList>
    </citation>
    <scope>NUCLEOTIDE SEQUENCE</scope>
    <source>
        <tissue evidence="2">Leaves</tissue>
    </source>
</reference>
<gene>
    <name evidence="2" type="ORF">HanXRQr2_Chr05g0197101</name>
</gene>
<keyword evidence="1" id="KW-1133">Transmembrane helix</keyword>
<dbReference type="AlphaFoldDB" id="A0A9K3IX30"/>
<dbReference type="Proteomes" id="UP000215914">
    <property type="component" value="Unassembled WGS sequence"/>
</dbReference>
<keyword evidence="3" id="KW-1185">Reference proteome</keyword>
<proteinExistence type="predicted"/>
<reference evidence="2" key="1">
    <citation type="journal article" date="2017" name="Nature">
        <title>The sunflower genome provides insights into oil metabolism, flowering and Asterid evolution.</title>
        <authorList>
            <person name="Badouin H."/>
            <person name="Gouzy J."/>
            <person name="Grassa C.J."/>
            <person name="Murat F."/>
            <person name="Staton S.E."/>
            <person name="Cottret L."/>
            <person name="Lelandais-Briere C."/>
            <person name="Owens G.L."/>
            <person name="Carrere S."/>
            <person name="Mayjonade B."/>
            <person name="Legrand L."/>
            <person name="Gill N."/>
            <person name="Kane N.C."/>
            <person name="Bowers J.E."/>
            <person name="Hubner S."/>
            <person name="Bellec A."/>
            <person name="Berard A."/>
            <person name="Berges H."/>
            <person name="Blanchet N."/>
            <person name="Boniface M.C."/>
            <person name="Brunel D."/>
            <person name="Catrice O."/>
            <person name="Chaidir N."/>
            <person name="Claudel C."/>
            <person name="Donnadieu C."/>
            <person name="Faraut T."/>
            <person name="Fievet G."/>
            <person name="Helmstetter N."/>
            <person name="King M."/>
            <person name="Knapp S.J."/>
            <person name="Lai Z."/>
            <person name="Le Paslier M.C."/>
            <person name="Lippi Y."/>
            <person name="Lorenzon L."/>
            <person name="Mandel J.R."/>
            <person name="Marage G."/>
            <person name="Marchand G."/>
            <person name="Marquand E."/>
            <person name="Bret-Mestries E."/>
            <person name="Morien E."/>
            <person name="Nambeesan S."/>
            <person name="Nguyen T."/>
            <person name="Pegot-Espagnet P."/>
            <person name="Pouilly N."/>
            <person name="Raftis F."/>
            <person name="Sallet E."/>
            <person name="Schiex T."/>
            <person name="Thomas J."/>
            <person name="Vandecasteele C."/>
            <person name="Vares D."/>
            <person name="Vear F."/>
            <person name="Vautrin S."/>
            <person name="Crespi M."/>
            <person name="Mangin B."/>
            <person name="Burke J.M."/>
            <person name="Salse J."/>
            <person name="Munos S."/>
            <person name="Vincourt P."/>
            <person name="Rieseberg L.H."/>
            <person name="Langlade N.B."/>
        </authorList>
    </citation>
    <scope>NUCLEOTIDE SEQUENCE</scope>
    <source>
        <tissue evidence="2">Leaves</tissue>
    </source>
</reference>
<evidence type="ECO:0000313" key="3">
    <source>
        <dbReference type="Proteomes" id="UP000215914"/>
    </source>
</evidence>
<feature type="transmembrane region" description="Helical" evidence="1">
    <location>
        <begin position="12"/>
        <end position="29"/>
    </location>
</feature>
<name>A0A9K3IX30_HELAN</name>
<comment type="caution">
    <text evidence="2">The sequence shown here is derived from an EMBL/GenBank/DDBJ whole genome shotgun (WGS) entry which is preliminary data.</text>
</comment>
<evidence type="ECO:0000313" key="2">
    <source>
        <dbReference type="EMBL" id="KAF5804449.1"/>
    </source>
</evidence>
<evidence type="ECO:0000256" key="1">
    <source>
        <dbReference type="SAM" id="Phobius"/>
    </source>
</evidence>
<protein>
    <submittedName>
        <fullName evidence="2">Uncharacterized protein</fullName>
    </submittedName>
</protein>
<dbReference type="EMBL" id="MNCJ02000320">
    <property type="protein sequence ID" value="KAF5804449.1"/>
    <property type="molecule type" value="Genomic_DNA"/>
</dbReference>
<dbReference type="Gramene" id="mRNA:HanXRQr2_Chr05g0197101">
    <property type="protein sequence ID" value="CDS:HanXRQr2_Chr05g0197101.1"/>
    <property type="gene ID" value="HanXRQr2_Chr05g0197101"/>
</dbReference>
<accession>A0A9K3IX30</accession>
<sequence length="68" mass="8343">MLPLNSLSAKFLQNTSFYIYIYIYIYIYMRTCTNVDRKVYDNIFKNNLVYMFKICRPKHKCKIQIQTI</sequence>